<dbReference type="Proteomes" id="UP000051952">
    <property type="component" value="Unassembled WGS sequence"/>
</dbReference>
<keyword evidence="1" id="KW-1133">Transmembrane helix</keyword>
<feature type="chain" id="PRO_5006621930" evidence="2">
    <location>
        <begin position="35"/>
        <end position="287"/>
    </location>
</feature>
<accession>A0A0S4J3F3</accession>
<feature type="transmembrane region" description="Helical" evidence="1">
    <location>
        <begin position="259"/>
        <end position="282"/>
    </location>
</feature>
<sequence>MRHVTASSKRPALFAAVALAALLCVTLLVPTAAASSKGLMCQSVWTGPSSENDLMKCITNTNRIQSTAANYVLPALCIVFLILSLLIFPIIFLCCVCCQCCCACCKEVPSGSRSESKNSRKNLVILMVILLGIGVTVIALIITGCTQLRSGAEAVFTNLNKHIVDYFFGVINDLEAATYDNVTGNYTEPFSNSTFDSIRDQITGLQNTTESYHKDLTNYSELAASVGYGLAIFPLFLFSFTFLFACCNCRRCCPSCCTCIYYLIGILFALVGFIMLLMGAIFGDVCA</sequence>
<dbReference type="VEuPathDB" id="TriTrypDB:BSAL_73730"/>
<reference evidence="4" key="1">
    <citation type="submission" date="2015-09" db="EMBL/GenBank/DDBJ databases">
        <authorList>
            <consortium name="Pathogen Informatics"/>
        </authorList>
    </citation>
    <scope>NUCLEOTIDE SEQUENCE [LARGE SCALE GENOMIC DNA]</scope>
    <source>
        <strain evidence="4">Lake Konstanz</strain>
    </source>
</reference>
<dbReference type="AlphaFoldDB" id="A0A0S4J3F3"/>
<dbReference type="PANTHER" id="PTHR39669:SF2">
    <property type="entry name" value="MEMBRANE-ASSOCIATED PROTEIN"/>
    <property type="match status" value="1"/>
</dbReference>
<dbReference type="PANTHER" id="PTHR39669">
    <property type="entry name" value="MEMBRANE-ASSOCIATED PROTEIN"/>
    <property type="match status" value="1"/>
</dbReference>
<organism evidence="3 4">
    <name type="scientific">Bodo saltans</name>
    <name type="common">Flagellated protozoan</name>
    <dbReference type="NCBI Taxonomy" id="75058"/>
    <lineage>
        <taxon>Eukaryota</taxon>
        <taxon>Discoba</taxon>
        <taxon>Euglenozoa</taxon>
        <taxon>Kinetoplastea</taxon>
        <taxon>Metakinetoplastina</taxon>
        <taxon>Eubodonida</taxon>
        <taxon>Bodonidae</taxon>
        <taxon>Bodo</taxon>
    </lineage>
</organism>
<feature type="non-terminal residue" evidence="3">
    <location>
        <position position="287"/>
    </location>
</feature>
<protein>
    <submittedName>
        <fullName evidence="3">GPI-anchored surface protein, putative</fullName>
    </submittedName>
</protein>
<evidence type="ECO:0000313" key="4">
    <source>
        <dbReference type="Proteomes" id="UP000051952"/>
    </source>
</evidence>
<keyword evidence="1" id="KW-0472">Membrane</keyword>
<feature type="transmembrane region" description="Helical" evidence="1">
    <location>
        <begin position="123"/>
        <end position="142"/>
    </location>
</feature>
<evidence type="ECO:0000256" key="2">
    <source>
        <dbReference type="SAM" id="SignalP"/>
    </source>
</evidence>
<evidence type="ECO:0000256" key="1">
    <source>
        <dbReference type="SAM" id="Phobius"/>
    </source>
</evidence>
<keyword evidence="2" id="KW-0732">Signal</keyword>
<dbReference type="EMBL" id="CYKH01000630">
    <property type="protein sequence ID" value="CUG07352.1"/>
    <property type="molecule type" value="Genomic_DNA"/>
</dbReference>
<feature type="transmembrane region" description="Helical" evidence="1">
    <location>
        <begin position="226"/>
        <end position="247"/>
    </location>
</feature>
<name>A0A0S4J3F3_BODSA</name>
<gene>
    <name evidence="3" type="ORF">BSAL_73730</name>
</gene>
<feature type="signal peptide" evidence="2">
    <location>
        <begin position="1"/>
        <end position="34"/>
    </location>
</feature>
<feature type="transmembrane region" description="Helical" evidence="1">
    <location>
        <begin position="71"/>
        <end position="102"/>
    </location>
</feature>
<evidence type="ECO:0000313" key="3">
    <source>
        <dbReference type="EMBL" id="CUG07352.1"/>
    </source>
</evidence>
<keyword evidence="4" id="KW-1185">Reference proteome</keyword>
<proteinExistence type="predicted"/>
<keyword evidence="1" id="KW-0812">Transmembrane</keyword>